<name>A0A5D9DBK5_HALER</name>
<sequence length="204" mass="23062">MNVVQRGRLPLWLKVVFTLWILFWAPAVAIKVGVQNYLWLCNLANFLLLVGLWAESRLIISMQWLATALVGSLWALDAGVAWVSGWHPIGGTEYMFDANTPLGVRLLSLYHLILPLVAGVGVARLGYAPRALVWQTVLTWLAVPAAFLLTEPWRNVNWVHGPFGAPQNLLDPVVYLIGLMLAWPLLLYLPVHLVTRWLSRRIRR</sequence>
<dbReference type="AlphaFoldDB" id="A0A5D9DBK5"/>
<comment type="caution">
    <text evidence="2">The sequence shown here is derived from an EMBL/GenBank/DDBJ whole genome shotgun (WGS) entry which is preliminary data.</text>
</comment>
<keyword evidence="3" id="KW-1185">Reference proteome</keyword>
<protein>
    <recommendedName>
        <fullName evidence="4">Membrane-associated protein</fullName>
    </recommendedName>
</protein>
<accession>A0A5D9DBK5</accession>
<feature type="transmembrane region" description="Helical" evidence="1">
    <location>
        <begin position="12"/>
        <end position="30"/>
    </location>
</feature>
<evidence type="ECO:0000313" key="2">
    <source>
        <dbReference type="EMBL" id="TZG41186.1"/>
    </source>
</evidence>
<evidence type="ECO:0000313" key="3">
    <source>
        <dbReference type="Proteomes" id="UP000324260"/>
    </source>
</evidence>
<feature type="transmembrane region" description="Helical" evidence="1">
    <location>
        <begin position="66"/>
        <end position="87"/>
    </location>
</feature>
<reference evidence="2 3" key="1">
    <citation type="submission" date="2019-08" db="EMBL/GenBank/DDBJ databases">
        <title>Draft Genome Sequence of Halomonas eurihalina Isolated from Preserved Hide-surface.</title>
        <authorList>
            <person name="Hussain S.A."/>
            <person name="Xu A."/>
            <person name="Sarker M."/>
            <person name="Sommers C."/>
        </authorList>
    </citation>
    <scope>NUCLEOTIDE SEQUENCE [LARGE SCALE GENOMIC DNA]</scope>
    <source>
        <strain evidence="2 3">MS1</strain>
    </source>
</reference>
<feature type="transmembrane region" description="Helical" evidence="1">
    <location>
        <begin position="132"/>
        <end position="153"/>
    </location>
</feature>
<evidence type="ECO:0000256" key="1">
    <source>
        <dbReference type="SAM" id="Phobius"/>
    </source>
</evidence>
<organism evidence="2 3">
    <name type="scientific">Halomonas eurihalina</name>
    <dbReference type="NCBI Taxonomy" id="42566"/>
    <lineage>
        <taxon>Bacteria</taxon>
        <taxon>Pseudomonadati</taxon>
        <taxon>Pseudomonadota</taxon>
        <taxon>Gammaproteobacteria</taxon>
        <taxon>Oceanospirillales</taxon>
        <taxon>Halomonadaceae</taxon>
        <taxon>Halomonas</taxon>
    </lineage>
</organism>
<keyword evidence="1" id="KW-0472">Membrane</keyword>
<dbReference type="Proteomes" id="UP000324260">
    <property type="component" value="Unassembled WGS sequence"/>
</dbReference>
<feature type="transmembrane region" description="Helical" evidence="1">
    <location>
        <begin position="107"/>
        <end position="125"/>
    </location>
</feature>
<gene>
    <name evidence="2" type="ORF">FZZ93_00535</name>
</gene>
<feature type="transmembrane region" description="Helical" evidence="1">
    <location>
        <begin position="173"/>
        <end position="194"/>
    </location>
</feature>
<dbReference type="EMBL" id="VTPU01000001">
    <property type="protein sequence ID" value="TZG41186.1"/>
    <property type="molecule type" value="Genomic_DNA"/>
</dbReference>
<dbReference type="OrthoDB" id="188694at2"/>
<keyword evidence="1" id="KW-1133">Transmembrane helix</keyword>
<keyword evidence="1" id="KW-0812">Transmembrane</keyword>
<evidence type="ECO:0008006" key="4">
    <source>
        <dbReference type="Google" id="ProtNLM"/>
    </source>
</evidence>
<proteinExistence type="predicted"/>
<dbReference type="RefSeq" id="WP_149320381.1">
    <property type="nucleotide sequence ID" value="NZ_JARWAH010000001.1"/>
</dbReference>
<feature type="transmembrane region" description="Helical" evidence="1">
    <location>
        <begin position="36"/>
        <end position="54"/>
    </location>
</feature>